<dbReference type="AlphaFoldDB" id="A0A0A9EH68"/>
<name>A0A0A9EH68_ARUDO</name>
<keyword evidence="1" id="KW-0472">Membrane</keyword>
<reference evidence="2" key="1">
    <citation type="submission" date="2014-09" db="EMBL/GenBank/DDBJ databases">
        <authorList>
            <person name="Magalhaes I.L.F."/>
            <person name="Oliveira U."/>
            <person name="Santos F.R."/>
            <person name="Vidigal T.H.D.A."/>
            <person name="Brescovit A.D."/>
            <person name="Santos A.J."/>
        </authorList>
    </citation>
    <scope>NUCLEOTIDE SEQUENCE</scope>
    <source>
        <tissue evidence="2">Shoot tissue taken approximately 20 cm above the soil surface</tissue>
    </source>
</reference>
<sequence length="134" mass="15445">MKRRTRLACRGSRGGTPASSTTATTRSRGRRWWMQLRQGRSLARWCSGACRCPRGGICASTRTMRMMIKLSLFQIWYLQWLSFPDTNAQHSSGAWLCFYILLLFVLTHVSVLQRTQIVSCLINYSSEMQHISSY</sequence>
<evidence type="ECO:0000313" key="2">
    <source>
        <dbReference type="EMBL" id="JAD97185.1"/>
    </source>
</evidence>
<organism evidence="2">
    <name type="scientific">Arundo donax</name>
    <name type="common">Giant reed</name>
    <name type="synonym">Donax arundinaceus</name>
    <dbReference type="NCBI Taxonomy" id="35708"/>
    <lineage>
        <taxon>Eukaryota</taxon>
        <taxon>Viridiplantae</taxon>
        <taxon>Streptophyta</taxon>
        <taxon>Embryophyta</taxon>
        <taxon>Tracheophyta</taxon>
        <taxon>Spermatophyta</taxon>
        <taxon>Magnoliopsida</taxon>
        <taxon>Liliopsida</taxon>
        <taxon>Poales</taxon>
        <taxon>Poaceae</taxon>
        <taxon>PACMAD clade</taxon>
        <taxon>Arundinoideae</taxon>
        <taxon>Arundineae</taxon>
        <taxon>Arundo</taxon>
    </lineage>
</organism>
<feature type="transmembrane region" description="Helical" evidence="1">
    <location>
        <begin position="64"/>
        <end position="81"/>
    </location>
</feature>
<keyword evidence="1" id="KW-0812">Transmembrane</keyword>
<reference evidence="2" key="2">
    <citation type="journal article" date="2015" name="Data Brief">
        <title>Shoot transcriptome of the giant reed, Arundo donax.</title>
        <authorList>
            <person name="Barrero R.A."/>
            <person name="Guerrero F.D."/>
            <person name="Moolhuijzen P."/>
            <person name="Goolsby J.A."/>
            <person name="Tidwell J."/>
            <person name="Bellgard S.E."/>
            <person name="Bellgard M.I."/>
        </authorList>
    </citation>
    <scope>NUCLEOTIDE SEQUENCE</scope>
    <source>
        <tissue evidence="2">Shoot tissue taken approximately 20 cm above the soil surface</tissue>
    </source>
</reference>
<protein>
    <submittedName>
        <fullName evidence="2">Uncharacterized protein</fullName>
    </submittedName>
</protein>
<evidence type="ECO:0000256" key="1">
    <source>
        <dbReference type="SAM" id="Phobius"/>
    </source>
</evidence>
<proteinExistence type="predicted"/>
<dbReference type="EMBL" id="GBRH01200710">
    <property type="protein sequence ID" value="JAD97185.1"/>
    <property type="molecule type" value="Transcribed_RNA"/>
</dbReference>
<feature type="transmembrane region" description="Helical" evidence="1">
    <location>
        <begin position="93"/>
        <end position="112"/>
    </location>
</feature>
<accession>A0A0A9EH68</accession>
<keyword evidence="1" id="KW-1133">Transmembrane helix</keyword>